<comment type="caution">
    <text evidence="2">The sequence shown here is derived from an EMBL/GenBank/DDBJ whole genome shotgun (WGS) entry which is preliminary data.</text>
</comment>
<feature type="transmembrane region" description="Helical" evidence="1">
    <location>
        <begin position="90"/>
        <end position="111"/>
    </location>
</feature>
<sequence>MPARSPHPILKALGYGAIAILLLLYIGVPIGIATGVMMWVRSGEFGPVSVENWRTIATVGGGCLFIYALFHLTTWLGHRLFPNSSLLTTVASWAILTGFCALLFIFLHLSLGLLPDADPVVEIASIALINGTFAIVALIHYAITLGVDGITGR</sequence>
<gene>
    <name evidence="2" type="ORF">GCM10011342_17200</name>
</gene>
<organism evidence="2 3">
    <name type="scientific">Aquisalinus flavus</name>
    <dbReference type="NCBI Taxonomy" id="1526572"/>
    <lineage>
        <taxon>Bacteria</taxon>
        <taxon>Pseudomonadati</taxon>
        <taxon>Pseudomonadota</taxon>
        <taxon>Alphaproteobacteria</taxon>
        <taxon>Parvularculales</taxon>
        <taxon>Parvularculaceae</taxon>
        <taxon>Aquisalinus</taxon>
    </lineage>
</organism>
<keyword evidence="1" id="KW-0812">Transmembrane</keyword>
<protein>
    <submittedName>
        <fullName evidence="2">Uncharacterized protein</fullName>
    </submittedName>
</protein>
<keyword evidence="3" id="KW-1185">Reference proteome</keyword>
<accession>A0A8J2V5K8</accession>
<feature type="transmembrane region" description="Helical" evidence="1">
    <location>
        <begin position="12"/>
        <end position="40"/>
    </location>
</feature>
<evidence type="ECO:0000313" key="3">
    <source>
        <dbReference type="Proteomes" id="UP000613582"/>
    </source>
</evidence>
<keyword evidence="1" id="KW-1133">Transmembrane helix</keyword>
<feature type="transmembrane region" description="Helical" evidence="1">
    <location>
        <begin position="52"/>
        <end position="70"/>
    </location>
</feature>
<reference evidence="2" key="2">
    <citation type="submission" date="2020-09" db="EMBL/GenBank/DDBJ databases">
        <authorList>
            <person name="Sun Q."/>
            <person name="Zhou Y."/>
        </authorList>
    </citation>
    <scope>NUCLEOTIDE SEQUENCE</scope>
    <source>
        <strain evidence="2">CGMCC 1.12921</strain>
    </source>
</reference>
<reference evidence="2" key="1">
    <citation type="journal article" date="2014" name="Int. J. Syst. Evol. Microbiol.">
        <title>Complete genome sequence of Corynebacterium casei LMG S-19264T (=DSM 44701T), isolated from a smear-ripened cheese.</title>
        <authorList>
            <consortium name="US DOE Joint Genome Institute (JGI-PGF)"/>
            <person name="Walter F."/>
            <person name="Albersmeier A."/>
            <person name="Kalinowski J."/>
            <person name="Ruckert C."/>
        </authorList>
    </citation>
    <scope>NUCLEOTIDE SEQUENCE</scope>
    <source>
        <strain evidence="2">CGMCC 1.12921</strain>
    </source>
</reference>
<evidence type="ECO:0000256" key="1">
    <source>
        <dbReference type="SAM" id="Phobius"/>
    </source>
</evidence>
<evidence type="ECO:0000313" key="2">
    <source>
        <dbReference type="EMBL" id="GGD08928.1"/>
    </source>
</evidence>
<dbReference type="RefSeq" id="WP_188158811.1">
    <property type="nucleotide sequence ID" value="NZ_BMGH01000001.1"/>
</dbReference>
<proteinExistence type="predicted"/>
<dbReference type="AlphaFoldDB" id="A0A8J2V5K8"/>
<feature type="transmembrane region" description="Helical" evidence="1">
    <location>
        <begin position="123"/>
        <end position="143"/>
    </location>
</feature>
<dbReference type="Proteomes" id="UP000613582">
    <property type="component" value="Unassembled WGS sequence"/>
</dbReference>
<dbReference type="EMBL" id="BMGH01000001">
    <property type="protein sequence ID" value="GGD08928.1"/>
    <property type="molecule type" value="Genomic_DNA"/>
</dbReference>
<keyword evidence="1" id="KW-0472">Membrane</keyword>
<name>A0A8J2V5K8_9PROT</name>